<dbReference type="AlphaFoldDB" id="A0A151AFV7"/>
<reference evidence="1 2" key="1">
    <citation type="submission" date="2016-02" db="EMBL/GenBank/DDBJ databases">
        <title>Genome sequence of Halalkalicoccus paucihalophilus DSM 24557.</title>
        <authorList>
            <person name="Poehlein A."/>
            <person name="Daniel R."/>
        </authorList>
    </citation>
    <scope>NUCLEOTIDE SEQUENCE [LARGE SCALE GENOMIC DNA]</scope>
    <source>
        <strain evidence="1 2">DSM 24557</strain>
    </source>
</reference>
<dbReference type="RefSeq" id="WP_066381298.1">
    <property type="nucleotide sequence ID" value="NZ_LTAZ01000004.1"/>
</dbReference>
<dbReference type="Gene3D" id="1.25.10.10">
    <property type="entry name" value="Leucine-rich Repeat Variant"/>
    <property type="match status" value="1"/>
</dbReference>
<organism evidence="1 2">
    <name type="scientific">Halalkalicoccus paucihalophilus</name>
    <dbReference type="NCBI Taxonomy" id="1008153"/>
    <lineage>
        <taxon>Archaea</taxon>
        <taxon>Methanobacteriati</taxon>
        <taxon>Methanobacteriota</taxon>
        <taxon>Stenosarchaea group</taxon>
        <taxon>Halobacteria</taxon>
        <taxon>Halobacteriales</taxon>
        <taxon>Halococcaceae</taxon>
        <taxon>Halalkalicoccus</taxon>
    </lineage>
</organism>
<dbReference type="InterPro" id="IPR011989">
    <property type="entry name" value="ARM-like"/>
</dbReference>
<dbReference type="SUPFAM" id="SSF48371">
    <property type="entry name" value="ARM repeat"/>
    <property type="match status" value="1"/>
</dbReference>
<evidence type="ECO:0000313" key="1">
    <source>
        <dbReference type="EMBL" id="KYH26521.1"/>
    </source>
</evidence>
<accession>A0A151AFV7</accession>
<gene>
    <name evidence="1" type="ORF">HAPAU_16200</name>
</gene>
<proteinExistence type="predicted"/>
<dbReference type="InterPro" id="IPR016024">
    <property type="entry name" value="ARM-type_fold"/>
</dbReference>
<comment type="caution">
    <text evidence="1">The sequence shown here is derived from an EMBL/GenBank/DDBJ whole genome shotgun (WGS) entry which is preliminary data.</text>
</comment>
<protein>
    <recommendedName>
        <fullName evidence="3">HEAT repeat protein</fullName>
    </recommendedName>
</protein>
<dbReference type="EMBL" id="LTAZ01000004">
    <property type="protein sequence ID" value="KYH26521.1"/>
    <property type="molecule type" value="Genomic_DNA"/>
</dbReference>
<dbReference type="Pfam" id="PF13646">
    <property type="entry name" value="HEAT_2"/>
    <property type="match status" value="1"/>
</dbReference>
<sequence length="246" mass="26301">MTDRVSLEAAVRNEPEGFEDRIDEIHERLASADPHASADAGRTFRSVAEERPALLETHRGTLVDLLSADNGSLRLSGALGLAGLANPSPETVTEAVPELVALLERTDAPAVQMAILRALSRTGERAPEAVAVADGAIADLLRTATPRIRLAVLTVFATVPIRVPTAFPATVNAAEDALADDSRQVRRCGAALLALIARSDPAALSSVADVRDRVETLRTRQTAQTWHADDTLERAARTLRAIDTRR</sequence>
<keyword evidence="2" id="KW-1185">Reference proteome</keyword>
<name>A0A151AFV7_9EURY</name>
<dbReference type="Proteomes" id="UP000075321">
    <property type="component" value="Unassembled WGS sequence"/>
</dbReference>
<dbReference type="PATRIC" id="fig|1008153.3.peg.1642"/>
<evidence type="ECO:0008006" key="3">
    <source>
        <dbReference type="Google" id="ProtNLM"/>
    </source>
</evidence>
<evidence type="ECO:0000313" key="2">
    <source>
        <dbReference type="Proteomes" id="UP000075321"/>
    </source>
</evidence>